<proteinExistence type="predicted"/>
<comment type="caution">
    <text evidence="1">The sequence shown here is derived from an EMBL/GenBank/DDBJ whole genome shotgun (WGS) entry which is preliminary data.</text>
</comment>
<sequence>MKEKWLCHDCEQLFSGWEKAFAEAIFRPHMDDVGSRFNYGPWMSRFCASMSWRSLSYMTWNNDSEPVVAEYKAEWDDANLALKDYLLGRIDTLGRYEQHVIPVEGVSEVMGEVSPRLNRYLMRSIHTDLIASKTVRMVYTKIPGFIILGFVTVPYAKQMRASKIALGDGYISPRTYQADIKLMEYINEKADEIGRSYDDMSDKQRLMIEGLVKGNPEKTMNSGTFKAFLRDHAISGDKAFSKPKDDG</sequence>
<accession>A0AAW6PIZ2</accession>
<dbReference type="Proteomes" id="UP001220662">
    <property type="component" value="Unassembled WGS sequence"/>
</dbReference>
<dbReference type="AlphaFoldDB" id="A0AAW6PIZ2"/>
<organism evidence="1 2">
    <name type="scientific">Pseudomonas citronellolis</name>
    <dbReference type="NCBI Taxonomy" id="53408"/>
    <lineage>
        <taxon>Bacteria</taxon>
        <taxon>Pseudomonadati</taxon>
        <taxon>Pseudomonadota</taxon>
        <taxon>Gammaproteobacteria</taxon>
        <taxon>Pseudomonadales</taxon>
        <taxon>Pseudomonadaceae</taxon>
        <taxon>Pseudomonas</taxon>
    </lineage>
</organism>
<reference evidence="1" key="1">
    <citation type="submission" date="2023-03" db="EMBL/GenBank/DDBJ databases">
        <title>Draft assemblies of triclosan tolerant bacteria isolated from returned activated sludge.</title>
        <authorList>
            <person name="Van Hamelsveld S."/>
        </authorList>
    </citation>
    <scope>NUCLEOTIDE SEQUENCE</scope>
    <source>
        <strain evidence="1">GW210015_S63</strain>
    </source>
</reference>
<name>A0AAW6PIZ2_9PSED</name>
<dbReference type="RefSeq" id="WP_276216365.1">
    <property type="nucleotide sequence ID" value="NZ_JARJLR010000531.1"/>
</dbReference>
<evidence type="ECO:0000313" key="2">
    <source>
        <dbReference type="Proteomes" id="UP001220662"/>
    </source>
</evidence>
<gene>
    <name evidence="1" type="ORF">P3W55_32080</name>
</gene>
<dbReference type="EMBL" id="JARJLR010000531">
    <property type="protein sequence ID" value="MDF3846357.1"/>
    <property type="molecule type" value="Genomic_DNA"/>
</dbReference>
<protein>
    <submittedName>
        <fullName evidence="1">Uncharacterized protein</fullName>
    </submittedName>
</protein>
<evidence type="ECO:0000313" key="1">
    <source>
        <dbReference type="EMBL" id="MDF3846357.1"/>
    </source>
</evidence>